<dbReference type="RefSeq" id="WP_001125260.1">
    <property type="nucleotide sequence ID" value="NC_018500.1"/>
</dbReference>
<dbReference type="AlphaFoldDB" id="A0A9W3JBW2"/>
<evidence type="ECO:0000313" key="2">
    <source>
        <dbReference type="Proteomes" id="UP000005259"/>
    </source>
</evidence>
<gene>
    <name evidence="1" type="ORF">BTG_11890</name>
</gene>
<dbReference type="SUPFAM" id="SSF53300">
    <property type="entry name" value="vWA-like"/>
    <property type="match status" value="1"/>
</dbReference>
<evidence type="ECO:0008006" key="3">
    <source>
        <dbReference type="Google" id="ProtNLM"/>
    </source>
</evidence>
<dbReference type="KEGG" id="bti:BTG_11890"/>
<accession>A0A9W3JBW2</accession>
<dbReference type="InterPro" id="IPR036465">
    <property type="entry name" value="vWFA_dom_sf"/>
</dbReference>
<sequence>MPKLKSIMRYVKEIDKMIKDLRKGMAHSHPYSVDALRQYVDELEAIREVIMESGLESGENLDTLMYKIRECIRECVRPSYARKPQVLPYPKPDPWVPPVTVTGVNIIFVVDISESMFEGGGLEPGGRVRNLLVATANEIERYAKAAKIPCKVSLVAYADPTDRAGKNRPNFWRVLLNKSVDVQGLAQAFSDISTLTFNRGSDFPESGMSAIYHSIDQVIDKSVINGKPVENSLILVSDDRQKLEGSSEPSHRLYKEVTYDQVDGKLNSLKVFNRYALVPMKTIYTVLPGRKGPGKIGPGNWNSPIIPFFRQCREYFHVSSLKDVSDWITWTLDPTKAPKKK</sequence>
<proteinExistence type="predicted"/>
<organism evidence="1 2">
    <name type="scientific">Bacillus thuringiensis HD-771</name>
    <dbReference type="NCBI Taxonomy" id="1218175"/>
    <lineage>
        <taxon>Bacteria</taxon>
        <taxon>Bacillati</taxon>
        <taxon>Bacillota</taxon>
        <taxon>Bacilli</taxon>
        <taxon>Bacillales</taxon>
        <taxon>Bacillaceae</taxon>
        <taxon>Bacillus</taxon>
        <taxon>Bacillus cereus group</taxon>
    </lineage>
</organism>
<name>A0A9W3JBW2_BACTU</name>
<protein>
    <recommendedName>
        <fullName evidence="3">VWFA domain-containing protein</fullName>
    </recommendedName>
</protein>
<dbReference type="EMBL" id="CP003752">
    <property type="protein sequence ID" value="AFQ15834.1"/>
    <property type="molecule type" value="Genomic_DNA"/>
</dbReference>
<reference evidence="1 2" key="1">
    <citation type="submission" date="2012-08" db="EMBL/GenBank/DDBJ databases">
        <authorList>
            <person name="Doggett N."/>
            <person name="Teshima H."/>
            <person name="Bruce D."/>
            <person name="Detter J.C."/>
            <person name="Johnson S.L."/>
            <person name="Han C."/>
        </authorList>
    </citation>
    <scope>NUCLEOTIDE SEQUENCE [LARGE SCALE GENOMIC DNA]</scope>
    <source>
        <strain evidence="1 2">HD-771</strain>
    </source>
</reference>
<dbReference type="Proteomes" id="UP000005259">
    <property type="component" value="Chromosome"/>
</dbReference>
<evidence type="ECO:0000313" key="1">
    <source>
        <dbReference type="EMBL" id="AFQ15834.1"/>
    </source>
</evidence>